<feature type="compositionally biased region" description="Pro residues" evidence="1">
    <location>
        <begin position="69"/>
        <end position="78"/>
    </location>
</feature>
<name>A0AAE1CI19_9PEZI</name>
<dbReference type="GO" id="GO:0000932">
    <property type="term" value="C:P-body"/>
    <property type="evidence" value="ECO:0007669"/>
    <property type="project" value="TreeGrafter"/>
</dbReference>
<reference evidence="3" key="2">
    <citation type="submission" date="2023-06" db="EMBL/GenBank/DDBJ databases">
        <authorList>
            <consortium name="Lawrence Berkeley National Laboratory"/>
            <person name="Haridas S."/>
            <person name="Hensen N."/>
            <person name="Bonometti L."/>
            <person name="Westerberg I."/>
            <person name="Brannstrom I.O."/>
            <person name="Guillou S."/>
            <person name="Cros-Aarteil S."/>
            <person name="Calhoun S."/>
            <person name="Kuo A."/>
            <person name="Mondo S."/>
            <person name="Pangilinan J."/>
            <person name="Riley R."/>
            <person name="Labutti K."/>
            <person name="Andreopoulos B."/>
            <person name="Lipzen A."/>
            <person name="Chen C."/>
            <person name="Yanf M."/>
            <person name="Daum C."/>
            <person name="Ng V."/>
            <person name="Clum A."/>
            <person name="Steindorff A."/>
            <person name="Ohm R."/>
            <person name="Martin F."/>
            <person name="Silar P."/>
            <person name="Natvig D."/>
            <person name="Lalanne C."/>
            <person name="Gautier V."/>
            <person name="Ament-Velasquez S.L."/>
            <person name="Kruys A."/>
            <person name="Hutchinson M.I."/>
            <person name="Powell A.J."/>
            <person name="Barry K."/>
            <person name="Miller A.N."/>
            <person name="Grigoriev I.V."/>
            <person name="Debuchy R."/>
            <person name="Gladieux P."/>
            <person name="Thoren M.H."/>
            <person name="Johannesson H."/>
        </authorList>
    </citation>
    <scope>NUCLEOTIDE SEQUENCE</scope>
    <source>
        <strain evidence="3">CBS 314.62</strain>
    </source>
</reference>
<dbReference type="InterPro" id="IPR050180">
    <property type="entry name" value="RNR_Ribonuclease"/>
</dbReference>
<dbReference type="Proteomes" id="UP001270362">
    <property type="component" value="Unassembled WGS sequence"/>
</dbReference>
<accession>A0AAE1CI19</accession>
<dbReference type="GO" id="GO:0003723">
    <property type="term" value="F:RNA binding"/>
    <property type="evidence" value="ECO:0007669"/>
    <property type="project" value="InterPro"/>
</dbReference>
<gene>
    <name evidence="3" type="ORF">B0T22DRAFT_100541</name>
</gene>
<feature type="compositionally biased region" description="Polar residues" evidence="1">
    <location>
        <begin position="662"/>
        <end position="691"/>
    </location>
</feature>
<keyword evidence="4" id="KW-1185">Reference proteome</keyword>
<dbReference type="PANTHER" id="PTHR23355">
    <property type="entry name" value="RIBONUCLEASE"/>
    <property type="match status" value="1"/>
</dbReference>
<comment type="caution">
    <text evidence="3">The sequence shown here is derived from an EMBL/GenBank/DDBJ whole genome shotgun (WGS) entry which is preliminary data.</text>
</comment>
<dbReference type="Pfam" id="PF25522">
    <property type="entry name" value="OB_cyt-4"/>
    <property type="match status" value="1"/>
</dbReference>
<evidence type="ECO:0000313" key="3">
    <source>
        <dbReference type="EMBL" id="KAK3695277.1"/>
    </source>
</evidence>
<dbReference type="InterPro" id="IPR056624">
    <property type="entry name" value="WH_CYT4"/>
</dbReference>
<sequence length="1059" mass="117338">MLRSSSHAYVCWRCLCRRKDVTAPSMQLGRGLATTVIASAAVSRTRRGFQHLARLQEEQHPVESTTPTAPAPPPPPLSPSQSLPSPFSSRAWTPTRDRLRLWDAENPPYAEPTLLDGAPPGAVLNPLAQISDLDLEVDTFEEPADLILSQLDPDDPVSLDSTTSSLSAGDLLEVSDDSWRIRLLAVCLGTFNGHNHFYTNSGKWFTRHAIRTNFVVKNFIADPAELQPLIDALPSKAADGQVLDLLQGLKAGPSRDIGAGLMQKMNRFQSVARLVHHRHAKTLTRAAEILGHPERLMTLSDISNVLLPPRPEGAPHHTPESLYAIHTILSLDDASFRPMDQSGRPHRSSLYLIVAPDDIVNTKVVERMARDFCSTPAPNAEPTAYAVKFRQFADTARTAIDASRDDREWSRCGMIGPSKRLSMTDPPAWTTSDRRILKFMHRWAVSERFSRASRFHWIGATVLRATGRYDEAESLDPSTGWTFLQEIGWITPWDIHARHKLRLPGAPLYRRGSVEKGEDESRAAPPEELGPDRLAPLRRDFAGITVYCIDSESAEDIDDGVSIEEAGNGEYWIHVHVADPASRIAPESEVAKMASYRAQTAYLAGYHELMLEGGVYRDTFSLAPDRPSLTFSARLTEAGDLVDHTVTPGVLRDVVYMTPESVSAVTGNPDPTSLIPQESFQVGTPPSTSGPVSRKMTQPEELSEKQRQELQTLAKLAKAVHEVRLQKGCVPFYLPRPVAAVSLQDVEMQGTPTGGLRCSGDPYIRISYSGSSGDPLVSSVMQLAGHVAARWCADRNIPIPYRIQRTDEKNLEAVRAFARDVVYPQLAAGRVPAIKHMQTLQTLSGPYDIATSPLPNFSMGMDMYTKATSPLRRYSDMLVHWQIEAALLEEHRTGRSLKPATNNKDNTTQDPADQGKLEPPSKSSLDFLPFSRSELVKDVIPQLRIRERHRKRVDNYDGTSEWILQALVRAWRFGQGAEHLPSTFTFTVGEVKPRQPIRGTLNWFDRSAVIEAGSMGGVVSMADVKAGDMFKVELDDVNVYTQKIKVKVLEKVTEDTVSV</sequence>
<dbReference type="AlphaFoldDB" id="A0AAE1CI19"/>
<dbReference type="SMART" id="SM00955">
    <property type="entry name" value="RNB"/>
    <property type="match status" value="1"/>
</dbReference>
<protein>
    <recommendedName>
        <fullName evidence="2">RNB domain-containing protein</fullName>
    </recommendedName>
</protein>
<evidence type="ECO:0000313" key="4">
    <source>
        <dbReference type="Proteomes" id="UP001270362"/>
    </source>
</evidence>
<feature type="compositionally biased region" description="Low complexity" evidence="1">
    <location>
        <begin position="79"/>
        <end position="89"/>
    </location>
</feature>
<dbReference type="Pfam" id="PF23214">
    <property type="entry name" value="SH3_CYT4"/>
    <property type="match status" value="1"/>
</dbReference>
<evidence type="ECO:0000259" key="2">
    <source>
        <dbReference type="SMART" id="SM00955"/>
    </source>
</evidence>
<dbReference type="EMBL" id="JAULSO010000001">
    <property type="protein sequence ID" value="KAK3695277.1"/>
    <property type="molecule type" value="Genomic_DNA"/>
</dbReference>
<feature type="region of interest" description="Disordered" evidence="1">
    <location>
        <begin position="57"/>
        <end position="91"/>
    </location>
</feature>
<dbReference type="InterPro" id="IPR001900">
    <property type="entry name" value="RNase_II/R"/>
</dbReference>
<organism evidence="3 4">
    <name type="scientific">Podospora appendiculata</name>
    <dbReference type="NCBI Taxonomy" id="314037"/>
    <lineage>
        <taxon>Eukaryota</taxon>
        <taxon>Fungi</taxon>
        <taxon>Dikarya</taxon>
        <taxon>Ascomycota</taxon>
        <taxon>Pezizomycotina</taxon>
        <taxon>Sordariomycetes</taxon>
        <taxon>Sordariomycetidae</taxon>
        <taxon>Sordariales</taxon>
        <taxon>Podosporaceae</taxon>
        <taxon>Podospora</taxon>
    </lineage>
</organism>
<dbReference type="GO" id="GO:0006402">
    <property type="term" value="P:mRNA catabolic process"/>
    <property type="evidence" value="ECO:0007669"/>
    <property type="project" value="TreeGrafter"/>
</dbReference>
<dbReference type="InterPro" id="IPR057912">
    <property type="entry name" value="OB_CYT4_C"/>
</dbReference>
<dbReference type="Pfam" id="PF00773">
    <property type="entry name" value="RNB"/>
    <property type="match status" value="1"/>
</dbReference>
<reference evidence="3" key="1">
    <citation type="journal article" date="2023" name="Mol. Phylogenet. Evol.">
        <title>Genome-scale phylogeny and comparative genomics of the fungal order Sordariales.</title>
        <authorList>
            <person name="Hensen N."/>
            <person name="Bonometti L."/>
            <person name="Westerberg I."/>
            <person name="Brannstrom I.O."/>
            <person name="Guillou S."/>
            <person name="Cros-Aarteil S."/>
            <person name="Calhoun S."/>
            <person name="Haridas S."/>
            <person name="Kuo A."/>
            <person name="Mondo S."/>
            <person name="Pangilinan J."/>
            <person name="Riley R."/>
            <person name="LaButti K."/>
            <person name="Andreopoulos B."/>
            <person name="Lipzen A."/>
            <person name="Chen C."/>
            <person name="Yan M."/>
            <person name="Daum C."/>
            <person name="Ng V."/>
            <person name="Clum A."/>
            <person name="Steindorff A."/>
            <person name="Ohm R.A."/>
            <person name="Martin F."/>
            <person name="Silar P."/>
            <person name="Natvig D.O."/>
            <person name="Lalanne C."/>
            <person name="Gautier V."/>
            <person name="Ament-Velasquez S.L."/>
            <person name="Kruys A."/>
            <person name="Hutchinson M.I."/>
            <person name="Powell A.J."/>
            <person name="Barry K."/>
            <person name="Miller A.N."/>
            <person name="Grigoriev I.V."/>
            <person name="Debuchy R."/>
            <person name="Gladieux P."/>
            <person name="Hiltunen Thoren M."/>
            <person name="Johannesson H."/>
        </authorList>
    </citation>
    <scope>NUCLEOTIDE SEQUENCE</scope>
    <source>
        <strain evidence="3">CBS 314.62</strain>
    </source>
</reference>
<feature type="domain" description="RNB" evidence="2">
    <location>
        <begin position="538"/>
        <end position="889"/>
    </location>
</feature>
<dbReference type="InterPro" id="IPR056625">
    <property type="entry name" value="SH3_CYT4"/>
</dbReference>
<evidence type="ECO:0000256" key="1">
    <source>
        <dbReference type="SAM" id="MobiDB-lite"/>
    </source>
</evidence>
<dbReference type="InterPro" id="IPR012340">
    <property type="entry name" value="NA-bd_OB-fold"/>
</dbReference>
<feature type="compositionally biased region" description="Basic and acidic residues" evidence="1">
    <location>
        <begin position="512"/>
        <end position="522"/>
    </location>
</feature>
<dbReference type="PANTHER" id="PTHR23355:SF65">
    <property type="entry name" value="EXORIBONUCLEASE CYT-4, PUTATIVE (AFU_ORTHOLOGUE AFUA_7G01550)-RELATED"/>
    <property type="match status" value="1"/>
</dbReference>
<dbReference type="SUPFAM" id="SSF50249">
    <property type="entry name" value="Nucleic acid-binding proteins"/>
    <property type="match status" value="1"/>
</dbReference>
<feature type="region of interest" description="Disordered" evidence="1">
    <location>
        <begin position="662"/>
        <end position="702"/>
    </location>
</feature>
<feature type="region of interest" description="Disordered" evidence="1">
    <location>
        <begin position="892"/>
        <end position="926"/>
    </location>
</feature>
<feature type="region of interest" description="Disordered" evidence="1">
    <location>
        <begin position="512"/>
        <end position="533"/>
    </location>
</feature>
<proteinExistence type="predicted"/>
<dbReference type="GO" id="GO:0000175">
    <property type="term" value="F:3'-5'-RNA exonuclease activity"/>
    <property type="evidence" value="ECO:0007669"/>
    <property type="project" value="TreeGrafter"/>
</dbReference>
<dbReference type="Pfam" id="PF23216">
    <property type="entry name" value="WHD_CYT4"/>
    <property type="match status" value="1"/>
</dbReference>
<feature type="compositionally biased region" description="Polar residues" evidence="1">
    <location>
        <begin position="899"/>
        <end position="911"/>
    </location>
</feature>